<dbReference type="STRING" id="10029.G3IBE4"/>
<accession>G3IBE4</accession>
<dbReference type="SUPFAM" id="SSF57667">
    <property type="entry name" value="beta-beta-alpha zinc fingers"/>
    <property type="match status" value="1"/>
</dbReference>
<dbReference type="GO" id="GO:0000978">
    <property type="term" value="F:RNA polymerase II cis-regulatory region sequence-specific DNA binding"/>
    <property type="evidence" value="ECO:0007669"/>
    <property type="project" value="TreeGrafter"/>
</dbReference>
<proteinExistence type="predicted"/>
<dbReference type="GO" id="GO:0000785">
    <property type="term" value="C:chromatin"/>
    <property type="evidence" value="ECO:0007669"/>
    <property type="project" value="TreeGrafter"/>
</dbReference>
<dbReference type="Gene3D" id="3.30.160.60">
    <property type="entry name" value="Classic Zinc Finger"/>
    <property type="match status" value="1"/>
</dbReference>
<keyword evidence="3 6" id="KW-0863">Zinc-finger</keyword>
<dbReference type="PROSITE" id="PS50157">
    <property type="entry name" value="ZINC_FINGER_C2H2_2"/>
    <property type="match status" value="1"/>
</dbReference>
<evidence type="ECO:0000259" key="7">
    <source>
        <dbReference type="PROSITE" id="PS50157"/>
    </source>
</evidence>
<dbReference type="GO" id="GO:0008270">
    <property type="term" value="F:zinc ion binding"/>
    <property type="evidence" value="ECO:0007669"/>
    <property type="project" value="UniProtKB-KW"/>
</dbReference>
<keyword evidence="1" id="KW-0479">Metal-binding</keyword>
<gene>
    <name evidence="8" type="ORF">I79_020964</name>
</gene>
<evidence type="ECO:0000256" key="3">
    <source>
        <dbReference type="ARBA" id="ARBA00022771"/>
    </source>
</evidence>
<organism evidence="8 9">
    <name type="scientific">Cricetulus griseus</name>
    <name type="common">Chinese hamster</name>
    <name type="synonym">Cricetulus barabensis griseus</name>
    <dbReference type="NCBI Taxonomy" id="10029"/>
    <lineage>
        <taxon>Eukaryota</taxon>
        <taxon>Metazoa</taxon>
        <taxon>Chordata</taxon>
        <taxon>Craniata</taxon>
        <taxon>Vertebrata</taxon>
        <taxon>Euteleostomi</taxon>
        <taxon>Mammalia</taxon>
        <taxon>Eutheria</taxon>
        <taxon>Euarchontoglires</taxon>
        <taxon>Glires</taxon>
        <taxon>Rodentia</taxon>
        <taxon>Myomorpha</taxon>
        <taxon>Muroidea</taxon>
        <taxon>Cricetidae</taxon>
        <taxon>Cricetinae</taxon>
        <taxon>Cricetulus</taxon>
    </lineage>
</organism>
<evidence type="ECO:0000256" key="4">
    <source>
        <dbReference type="ARBA" id="ARBA00022833"/>
    </source>
</evidence>
<dbReference type="InterPro" id="IPR036236">
    <property type="entry name" value="Znf_C2H2_sf"/>
</dbReference>
<dbReference type="PANTHER" id="PTHR14003">
    <property type="entry name" value="TRANSCRIPTIONAL REPRESSOR PROTEIN YY"/>
    <property type="match status" value="1"/>
</dbReference>
<keyword evidence="4" id="KW-0862">Zinc</keyword>
<keyword evidence="5" id="KW-0238">DNA-binding</keyword>
<protein>
    <submittedName>
        <fullName evidence="8">Zinc finger protein 367</fullName>
    </submittedName>
</protein>
<evidence type="ECO:0000256" key="1">
    <source>
        <dbReference type="ARBA" id="ARBA00022723"/>
    </source>
</evidence>
<dbReference type="Proteomes" id="UP000001075">
    <property type="component" value="Unassembled WGS sequence"/>
</dbReference>
<evidence type="ECO:0000313" key="8">
    <source>
        <dbReference type="EMBL" id="EGW04190.1"/>
    </source>
</evidence>
<evidence type="ECO:0000256" key="5">
    <source>
        <dbReference type="ARBA" id="ARBA00023125"/>
    </source>
</evidence>
<dbReference type="SMART" id="SM00355">
    <property type="entry name" value="ZnF_C2H2"/>
    <property type="match status" value="1"/>
</dbReference>
<dbReference type="EMBL" id="JH001818">
    <property type="protein sequence ID" value="EGW04190.1"/>
    <property type="molecule type" value="Genomic_DNA"/>
</dbReference>
<dbReference type="Pfam" id="PF00096">
    <property type="entry name" value="zf-C2H2"/>
    <property type="match status" value="1"/>
</dbReference>
<evidence type="ECO:0000313" key="9">
    <source>
        <dbReference type="Proteomes" id="UP000001075"/>
    </source>
</evidence>
<dbReference type="PROSITE" id="PS00028">
    <property type="entry name" value="ZINC_FINGER_C2H2_1"/>
    <property type="match status" value="1"/>
</dbReference>
<reference evidence="9" key="1">
    <citation type="journal article" date="2011" name="Nat. Biotechnol.">
        <title>The genomic sequence of the Chinese hamster ovary (CHO)-K1 cell line.</title>
        <authorList>
            <person name="Xu X."/>
            <person name="Nagarajan H."/>
            <person name="Lewis N.E."/>
            <person name="Pan S."/>
            <person name="Cai Z."/>
            <person name="Liu X."/>
            <person name="Chen W."/>
            <person name="Xie M."/>
            <person name="Wang W."/>
            <person name="Hammond S."/>
            <person name="Andersen M.R."/>
            <person name="Neff N."/>
            <person name="Passarelli B."/>
            <person name="Koh W."/>
            <person name="Fan H.C."/>
            <person name="Wang J."/>
            <person name="Gui Y."/>
            <person name="Lee K.H."/>
            <person name="Betenbaugh M.J."/>
            <person name="Quake S.R."/>
            <person name="Famili I."/>
            <person name="Palsson B.O."/>
            <person name="Wang J."/>
        </authorList>
    </citation>
    <scope>NUCLEOTIDE SEQUENCE [LARGE SCALE GENOMIC DNA]</scope>
    <source>
        <strain evidence="9">CHO K1 cell line</strain>
    </source>
</reference>
<dbReference type="InParanoid" id="G3IBE4"/>
<dbReference type="InterPro" id="IPR013087">
    <property type="entry name" value="Znf_C2H2_type"/>
</dbReference>
<name>G3IBE4_CRIGR</name>
<dbReference type="GO" id="GO:0005667">
    <property type="term" value="C:transcription regulator complex"/>
    <property type="evidence" value="ECO:0007669"/>
    <property type="project" value="TreeGrafter"/>
</dbReference>
<feature type="domain" description="C2H2-type" evidence="7">
    <location>
        <begin position="10"/>
        <end position="39"/>
    </location>
</feature>
<dbReference type="GO" id="GO:0031519">
    <property type="term" value="C:PcG protein complex"/>
    <property type="evidence" value="ECO:0007669"/>
    <property type="project" value="TreeGrafter"/>
</dbReference>
<keyword evidence="2" id="KW-0677">Repeat</keyword>
<dbReference type="FunFam" id="3.30.160.60:FF:000474">
    <property type="entry name" value="zinc finger protein 367"/>
    <property type="match status" value="1"/>
</dbReference>
<evidence type="ECO:0000256" key="2">
    <source>
        <dbReference type="ARBA" id="ARBA00022737"/>
    </source>
</evidence>
<sequence>MSVFLGERPYLCDYPDCGKAFVQSGQLKTHQRLHTGEKPFVCSENGIVLEVIF</sequence>
<dbReference type="AlphaFoldDB" id="G3IBE4"/>
<evidence type="ECO:0000256" key="6">
    <source>
        <dbReference type="PROSITE-ProRule" id="PRU00042"/>
    </source>
</evidence>
<dbReference type="GO" id="GO:0000981">
    <property type="term" value="F:DNA-binding transcription factor activity, RNA polymerase II-specific"/>
    <property type="evidence" value="ECO:0007669"/>
    <property type="project" value="TreeGrafter"/>
</dbReference>
<dbReference type="PANTHER" id="PTHR14003:SF26">
    <property type="entry name" value="ZINC FINGER PROTEIN 367"/>
    <property type="match status" value="1"/>
</dbReference>